<protein>
    <submittedName>
        <fullName evidence="1">Uncharacterized protein</fullName>
    </submittedName>
</protein>
<dbReference type="EMBL" id="JACJTA010000054">
    <property type="protein sequence ID" value="MBD2607038.1"/>
    <property type="molecule type" value="Genomic_DNA"/>
</dbReference>
<name>A0ABR8GUJ8_9CYAN</name>
<evidence type="ECO:0000313" key="1">
    <source>
        <dbReference type="EMBL" id="MBD2607038.1"/>
    </source>
</evidence>
<dbReference type="RefSeq" id="WP_186227480.1">
    <property type="nucleotide sequence ID" value="NZ_JACJTA010000054.1"/>
</dbReference>
<organism evidence="1 2">
    <name type="scientific">Scytonema hofmannii FACHB-248</name>
    <dbReference type="NCBI Taxonomy" id="1842502"/>
    <lineage>
        <taxon>Bacteria</taxon>
        <taxon>Bacillati</taxon>
        <taxon>Cyanobacteriota</taxon>
        <taxon>Cyanophyceae</taxon>
        <taxon>Nostocales</taxon>
        <taxon>Scytonemataceae</taxon>
        <taxon>Scytonema</taxon>
    </lineage>
</organism>
<keyword evidence="2" id="KW-1185">Reference proteome</keyword>
<accession>A0ABR8GUJ8</accession>
<comment type="caution">
    <text evidence="1">The sequence shown here is derived from an EMBL/GenBank/DDBJ whole genome shotgun (WGS) entry which is preliminary data.</text>
</comment>
<reference evidence="1 2" key="1">
    <citation type="journal article" date="2020" name="ISME J.">
        <title>Comparative genomics reveals insights into cyanobacterial evolution and habitat adaptation.</title>
        <authorList>
            <person name="Chen M.Y."/>
            <person name="Teng W.K."/>
            <person name="Zhao L."/>
            <person name="Hu C.X."/>
            <person name="Zhou Y.K."/>
            <person name="Han B.P."/>
            <person name="Song L.R."/>
            <person name="Shu W.S."/>
        </authorList>
    </citation>
    <scope>NUCLEOTIDE SEQUENCE [LARGE SCALE GENOMIC DNA]</scope>
    <source>
        <strain evidence="1 2">FACHB-248</strain>
    </source>
</reference>
<evidence type="ECO:0000313" key="2">
    <source>
        <dbReference type="Proteomes" id="UP000660380"/>
    </source>
</evidence>
<proteinExistence type="predicted"/>
<dbReference type="Proteomes" id="UP000660380">
    <property type="component" value="Unassembled WGS sequence"/>
</dbReference>
<gene>
    <name evidence="1" type="ORF">H6G81_21530</name>
</gene>
<sequence length="47" mass="5320">MSVLQHIGQIKRPYLTPLEEKLLSVLETVYEVETQATEGKQPQSGYS</sequence>